<evidence type="ECO:0000259" key="6">
    <source>
        <dbReference type="Pfam" id="PF00728"/>
    </source>
</evidence>
<evidence type="ECO:0000256" key="5">
    <source>
        <dbReference type="ARBA" id="ARBA00023295"/>
    </source>
</evidence>
<name>A0A7K1SJJ7_9BACT</name>
<feature type="domain" description="Beta-hexosaminidase bacterial type N-terminal" evidence="7">
    <location>
        <begin position="20"/>
        <end position="147"/>
    </location>
</feature>
<dbReference type="GO" id="GO:0016020">
    <property type="term" value="C:membrane"/>
    <property type="evidence" value="ECO:0007669"/>
    <property type="project" value="TreeGrafter"/>
</dbReference>
<keyword evidence="4 8" id="KW-0378">Hydrolase</keyword>
<dbReference type="InterPro" id="IPR015883">
    <property type="entry name" value="Glyco_hydro_20_cat"/>
</dbReference>
<sequence length="668" mass="75877">MRILICFLIFGITLDGWAAHPPLLPAPQQVAWTGKSVAIKGMINVVAHSSGSKSIADSIQHFIKTVGGRSVQLTSQSASKSAFVITVALDTDLPALRQNQESYQLLVSPTRIELKALTTTGLFWGYRTLQQLTDVESKSIAGCTIVDFPAFPIRGFMHDVGRSFISIETLKRHIDRLSHYKINTFHWHLTEDLAWRLQSDVVPRLTDSSVTVRFPGQFYTKQQARDLVDYCKQRHVLLIPEIDMPGHSAAFRRATGYDMQSSEGKALVKQLLREVCDLFDVPYLHIGTDEVAFNDSLFVPEMATVVRDCGKEVIGWLPGARLDKKMIRQLWMSTVKPAAGQHVIDSRNLYLNHFSTLADLISVYQRTICDTTWGSSERLGAIACVWNDRKQPNETEIERLNGFYPIMLAVAERSWRGGGLPETEAGTVIQNQPDFAEFEDRLLTHKRHYFNSLEFPYVRQSTINWRISEPFANQGKLEAVFPPETENLDLQGIEATGGTIYLRHVWGPTVVRAYLTNPQPNHTVYAYTYVFSPRAQTVGAWVNFHNYGRSEKDASPPQGQWDYKGSKIWVNDQELIPPTWTNAGLHPLGNEQPYTDEPYENRQPKSVSLKKGWNKVLIKLPIGEFRTDTYRLGKWMFTCVFVKPVNNQLEAVDGLIYSPDKMKRLRLR</sequence>
<reference evidence="8 9" key="1">
    <citation type="submission" date="2019-12" db="EMBL/GenBank/DDBJ databases">
        <title>Spirosoma sp. HMF4905 genome sequencing and assembly.</title>
        <authorList>
            <person name="Kang H."/>
            <person name="Cha I."/>
            <person name="Kim H."/>
            <person name="Joh K."/>
        </authorList>
    </citation>
    <scope>NUCLEOTIDE SEQUENCE [LARGE SCALE GENOMIC DNA]</scope>
    <source>
        <strain evidence="8 9">HMF4905</strain>
    </source>
</reference>
<dbReference type="PRINTS" id="PR00738">
    <property type="entry name" value="GLHYDRLASE20"/>
</dbReference>
<proteinExistence type="inferred from homology"/>
<dbReference type="GO" id="GO:0005975">
    <property type="term" value="P:carbohydrate metabolic process"/>
    <property type="evidence" value="ECO:0007669"/>
    <property type="project" value="InterPro"/>
</dbReference>
<dbReference type="InterPro" id="IPR029018">
    <property type="entry name" value="Hex-like_dom2"/>
</dbReference>
<dbReference type="Gene3D" id="3.20.20.80">
    <property type="entry name" value="Glycosidases"/>
    <property type="match status" value="1"/>
</dbReference>
<comment type="similarity">
    <text evidence="2">Belongs to the glycosyl hydrolase 20 family.</text>
</comment>
<evidence type="ECO:0000259" key="7">
    <source>
        <dbReference type="Pfam" id="PF02838"/>
    </source>
</evidence>
<keyword evidence="9" id="KW-1185">Reference proteome</keyword>
<dbReference type="SUPFAM" id="SSF51445">
    <property type="entry name" value="(Trans)glycosidases"/>
    <property type="match status" value="1"/>
</dbReference>
<dbReference type="SUPFAM" id="SSF55545">
    <property type="entry name" value="beta-N-acetylhexosaminidase-like domain"/>
    <property type="match status" value="1"/>
</dbReference>
<dbReference type="Proteomes" id="UP000436006">
    <property type="component" value="Unassembled WGS sequence"/>
</dbReference>
<evidence type="ECO:0000256" key="3">
    <source>
        <dbReference type="ARBA" id="ARBA00012663"/>
    </source>
</evidence>
<dbReference type="EMBL" id="WPIN01000013">
    <property type="protein sequence ID" value="MVM33980.1"/>
    <property type="molecule type" value="Genomic_DNA"/>
</dbReference>
<dbReference type="GO" id="GO:0004563">
    <property type="term" value="F:beta-N-acetylhexosaminidase activity"/>
    <property type="evidence" value="ECO:0007669"/>
    <property type="project" value="UniProtKB-EC"/>
</dbReference>
<keyword evidence="5" id="KW-0326">Glycosidase</keyword>
<evidence type="ECO:0000256" key="4">
    <source>
        <dbReference type="ARBA" id="ARBA00022801"/>
    </source>
</evidence>
<evidence type="ECO:0000313" key="8">
    <source>
        <dbReference type="EMBL" id="MVM33980.1"/>
    </source>
</evidence>
<dbReference type="Pfam" id="PF00728">
    <property type="entry name" value="Glyco_hydro_20"/>
    <property type="match status" value="1"/>
</dbReference>
<dbReference type="EC" id="3.2.1.52" evidence="3"/>
<dbReference type="Pfam" id="PF02838">
    <property type="entry name" value="Glyco_hydro_20b"/>
    <property type="match status" value="1"/>
</dbReference>
<gene>
    <name evidence="8" type="ORF">GO755_28350</name>
</gene>
<accession>A0A7K1SJJ7</accession>
<evidence type="ECO:0000256" key="2">
    <source>
        <dbReference type="ARBA" id="ARBA00006285"/>
    </source>
</evidence>
<organism evidence="8 9">
    <name type="scientific">Spirosoma arboris</name>
    <dbReference type="NCBI Taxonomy" id="2682092"/>
    <lineage>
        <taxon>Bacteria</taxon>
        <taxon>Pseudomonadati</taxon>
        <taxon>Bacteroidota</taxon>
        <taxon>Cytophagia</taxon>
        <taxon>Cytophagales</taxon>
        <taxon>Cytophagaceae</taxon>
        <taxon>Spirosoma</taxon>
    </lineage>
</organism>
<dbReference type="PANTHER" id="PTHR22600:SF57">
    <property type="entry name" value="BETA-N-ACETYLHEXOSAMINIDASE"/>
    <property type="match status" value="1"/>
</dbReference>
<protein>
    <recommendedName>
        <fullName evidence="3">beta-N-acetylhexosaminidase</fullName>
        <ecNumber evidence="3">3.2.1.52</ecNumber>
    </recommendedName>
</protein>
<dbReference type="InterPro" id="IPR017853">
    <property type="entry name" value="GH"/>
</dbReference>
<feature type="domain" description="Glycoside hydrolase family 20 catalytic" evidence="6">
    <location>
        <begin position="151"/>
        <end position="253"/>
    </location>
</feature>
<dbReference type="InterPro" id="IPR025705">
    <property type="entry name" value="Beta_hexosaminidase_sua/sub"/>
</dbReference>
<dbReference type="RefSeq" id="WP_157588689.1">
    <property type="nucleotide sequence ID" value="NZ_WPIN01000013.1"/>
</dbReference>
<evidence type="ECO:0000313" key="9">
    <source>
        <dbReference type="Proteomes" id="UP000436006"/>
    </source>
</evidence>
<dbReference type="GO" id="GO:0030203">
    <property type="term" value="P:glycosaminoglycan metabolic process"/>
    <property type="evidence" value="ECO:0007669"/>
    <property type="project" value="TreeGrafter"/>
</dbReference>
<comment type="catalytic activity">
    <reaction evidence="1">
        <text>Hydrolysis of terminal non-reducing N-acetyl-D-hexosamine residues in N-acetyl-beta-D-hexosaminides.</text>
        <dbReference type="EC" id="3.2.1.52"/>
    </reaction>
</comment>
<dbReference type="AlphaFoldDB" id="A0A7K1SJJ7"/>
<dbReference type="InterPro" id="IPR015882">
    <property type="entry name" value="HEX_bac_N"/>
</dbReference>
<evidence type="ECO:0000256" key="1">
    <source>
        <dbReference type="ARBA" id="ARBA00001231"/>
    </source>
</evidence>
<dbReference type="Gene3D" id="3.30.379.10">
    <property type="entry name" value="Chitobiase/beta-hexosaminidase domain 2-like"/>
    <property type="match status" value="1"/>
</dbReference>
<comment type="caution">
    <text evidence="8">The sequence shown here is derived from an EMBL/GenBank/DDBJ whole genome shotgun (WGS) entry which is preliminary data.</text>
</comment>
<dbReference type="PANTHER" id="PTHR22600">
    <property type="entry name" value="BETA-HEXOSAMINIDASE"/>
    <property type="match status" value="1"/>
</dbReference>